<dbReference type="FunFam" id="3.30.1330.40:FF:000001">
    <property type="entry name" value="L-PSP family endoribonuclease"/>
    <property type="match status" value="1"/>
</dbReference>
<evidence type="ECO:0000313" key="10">
    <source>
        <dbReference type="EMBL" id="PWI67237.1"/>
    </source>
</evidence>
<dbReference type="EMBL" id="LCWV01000020">
    <property type="protein sequence ID" value="PWI67237.1"/>
    <property type="molecule type" value="Genomic_DNA"/>
</dbReference>
<dbReference type="GO" id="GO:0005739">
    <property type="term" value="C:mitochondrion"/>
    <property type="evidence" value="ECO:0007669"/>
    <property type="project" value="UniProtKB-ARBA"/>
</dbReference>
<feature type="transmembrane region" description="Helical" evidence="8">
    <location>
        <begin position="550"/>
        <end position="573"/>
    </location>
</feature>
<feature type="transmembrane region" description="Helical" evidence="8">
    <location>
        <begin position="635"/>
        <end position="657"/>
    </location>
</feature>
<dbReference type="CDD" id="cd00448">
    <property type="entry name" value="YjgF_YER057c_UK114_family"/>
    <property type="match status" value="1"/>
</dbReference>
<evidence type="ECO:0000256" key="8">
    <source>
        <dbReference type="SAM" id="Phobius"/>
    </source>
</evidence>
<dbReference type="FunFam" id="1.20.1740.10:FF:000006">
    <property type="entry name" value="General amino acid permease"/>
    <property type="match status" value="1"/>
</dbReference>
<protein>
    <recommendedName>
        <fullName evidence="9">Amino acid permease/ SLC12A domain-containing protein</fullName>
    </recommendedName>
</protein>
<dbReference type="PANTHER" id="PTHR43341">
    <property type="entry name" value="AMINO ACID PERMEASE"/>
    <property type="match status" value="1"/>
</dbReference>
<dbReference type="GO" id="GO:0016020">
    <property type="term" value="C:membrane"/>
    <property type="evidence" value="ECO:0007669"/>
    <property type="project" value="UniProtKB-SubCell"/>
</dbReference>
<dbReference type="InterPro" id="IPR006175">
    <property type="entry name" value="YjgF/YER057c/UK114"/>
</dbReference>
<comment type="similarity">
    <text evidence="2">Belongs to the RutC family.</text>
</comment>
<dbReference type="InterPro" id="IPR050524">
    <property type="entry name" value="APC_YAT"/>
</dbReference>
<dbReference type="Gene3D" id="3.30.1330.40">
    <property type="entry name" value="RutC-like"/>
    <property type="match status" value="1"/>
</dbReference>
<evidence type="ECO:0000256" key="3">
    <source>
        <dbReference type="ARBA" id="ARBA00022448"/>
    </source>
</evidence>
<feature type="transmembrane region" description="Helical" evidence="8">
    <location>
        <begin position="510"/>
        <end position="530"/>
    </location>
</feature>
<dbReference type="Gene3D" id="1.20.1740.10">
    <property type="entry name" value="Amino acid/polyamine transporter I"/>
    <property type="match status" value="1"/>
</dbReference>
<keyword evidence="4 8" id="KW-0812">Transmembrane</keyword>
<sequence length="786" mass="85453">MPSSHTKQVISTDQAPAPRKGLYSQAIIAGNLVFCSGQTPVDPKTPGQLSDGGIREHTQQCIANLEAVLHAAGSDLSKVVKVNVYITDMNDFAAMNEAYQGHWGSGLPTRTCVVVKELPRGADVEMDEKERVQNLCKDAYQLCEKGAGIICRASISVSHRPIILGAGIWCRASVSRADRSWYPVFTLATLRDTKQTYNMCTNCTIMFCACVAQLFTVNIIKMPGLNPISRYERPSPFQRADSDNTKQEIMHEEVVSPGIKETNTAQPGRGELVRGLKQRHVAMIAIAGSIGTGLIIGTGAALAKAGPAGIFITYSMVGLIVFQVLSGMGEMAAWLPMPSGFTGYATRFVDPSLGFALGWVYIVAMPNQLVASSLVIQYWLPSDKVNPAVFVAIFLVAIIFINFFGVAVFGEMEFWFGLIKCITLLGLIILCVILAAGGGPNHHATGFQYWSDPGAFHPYILHGSAGNFLSFWSGSIDAVFAYAGIELIGVTAGETQNPTKAIPKAIRLTFVRICFFYVAAVFVLGLLVPYNSEELLFAVKSRASANASPFIVAVVLAGIPVLPGFFNACILFFTFSTASSDLYVAVRTLYGLAKENKAPAIFARTDNRGVPLYALAASSIFGCLGFMTARSAGKVVFTYLVNVVTIFGLLTWISLLVAHIGFVRARRAQGVANSQMHYVAPAGIIGSYAALVVCVLIALFKNFDVFVPSVNGGQFNYKGFITGYLGIPLYLVLIFGCKWYWRPRRVRAESADLFSGREAMCEEIDSARESEECERPAWKRYTSWLW</sequence>
<dbReference type="InterPro" id="IPR035959">
    <property type="entry name" value="RutC-like_sf"/>
</dbReference>
<organism evidence="10 11">
    <name type="scientific">Purpureocillium lilacinum</name>
    <name type="common">Paecilomyces lilacinus</name>
    <dbReference type="NCBI Taxonomy" id="33203"/>
    <lineage>
        <taxon>Eukaryota</taxon>
        <taxon>Fungi</taxon>
        <taxon>Dikarya</taxon>
        <taxon>Ascomycota</taxon>
        <taxon>Pezizomycotina</taxon>
        <taxon>Sordariomycetes</taxon>
        <taxon>Hypocreomycetidae</taxon>
        <taxon>Hypocreales</taxon>
        <taxon>Ophiocordycipitaceae</taxon>
        <taxon>Purpureocillium</taxon>
    </lineage>
</organism>
<proteinExistence type="inferred from homology"/>
<dbReference type="InterPro" id="IPR004840">
    <property type="entry name" value="Amino_acid_permease_CS"/>
</dbReference>
<dbReference type="Proteomes" id="UP000245956">
    <property type="component" value="Unassembled WGS sequence"/>
</dbReference>
<gene>
    <name evidence="10" type="ORF">PCL_04399</name>
</gene>
<dbReference type="InterPro" id="IPR006056">
    <property type="entry name" value="RidA"/>
</dbReference>
<keyword evidence="7 8" id="KW-0472">Membrane</keyword>
<reference evidence="10 11" key="1">
    <citation type="journal article" date="2016" name="Front. Microbiol.">
        <title>Genome and transcriptome sequences reveal the specific parasitism of the nematophagous Purpureocillium lilacinum 36-1.</title>
        <authorList>
            <person name="Xie J."/>
            <person name="Li S."/>
            <person name="Mo C."/>
            <person name="Xiao X."/>
            <person name="Peng D."/>
            <person name="Wang G."/>
            <person name="Xiao Y."/>
        </authorList>
    </citation>
    <scope>NUCLEOTIDE SEQUENCE [LARGE SCALE GENOMIC DNA]</scope>
    <source>
        <strain evidence="10 11">36-1</strain>
    </source>
</reference>
<dbReference type="PROSITE" id="PS00218">
    <property type="entry name" value="AMINO_ACID_PERMEASE_1"/>
    <property type="match status" value="1"/>
</dbReference>
<evidence type="ECO:0000256" key="1">
    <source>
        <dbReference type="ARBA" id="ARBA00004141"/>
    </source>
</evidence>
<feature type="transmembrane region" description="Helical" evidence="8">
    <location>
        <begin position="610"/>
        <end position="629"/>
    </location>
</feature>
<feature type="transmembrane region" description="Helical" evidence="8">
    <location>
        <begin position="720"/>
        <end position="741"/>
    </location>
</feature>
<dbReference type="Pfam" id="PF01042">
    <property type="entry name" value="Ribonuc_L-PSP"/>
    <property type="match status" value="1"/>
</dbReference>
<evidence type="ECO:0000313" key="11">
    <source>
        <dbReference type="Proteomes" id="UP000245956"/>
    </source>
</evidence>
<name>A0A2U3DYC2_PURLI</name>
<evidence type="ECO:0000256" key="4">
    <source>
        <dbReference type="ARBA" id="ARBA00022692"/>
    </source>
</evidence>
<feature type="transmembrane region" description="Helical" evidence="8">
    <location>
        <begin position="388"/>
        <end position="409"/>
    </location>
</feature>
<dbReference type="NCBIfam" id="TIGR00004">
    <property type="entry name" value="Rid family detoxifying hydrolase"/>
    <property type="match status" value="1"/>
</dbReference>
<dbReference type="SUPFAM" id="SSF55298">
    <property type="entry name" value="YjgF-like"/>
    <property type="match status" value="1"/>
</dbReference>
<evidence type="ECO:0000256" key="6">
    <source>
        <dbReference type="ARBA" id="ARBA00022989"/>
    </source>
</evidence>
<dbReference type="GO" id="GO:0015171">
    <property type="term" value="F:amino acid transmembrane transporter activity"/>
    <property type="evidence" value="ECO:0007669"/>
    <property type="project" value="TreeGrafter"/>
</dbReference>
<dbReference type="InterPro" id="IPR004841">
    <property type="entry name" value="AA-permease/SLC12A_dom"/>
</dbReference>
<feature type="transmembrane region" description="Helical" evidence="8">
    <location>
        <begin position="415"/>
        <end position="436"/>
    </location>
</feature>
<keyword evidence="5" id="KW-0029">Amino-acid transport</keyword>
<evidence type="ECO:0000256" key="2">
    <source>
        <dbReference type="ARBA" id="ARBA00010552"/>
    </source>
</evidence>
<keyword evidence="6 8" id="KW-1133">Transmembrane helix</keyword>
<accession>A0A2U3DYC2</accession>
<evidence type="ECO:0000256" key="7">
    <source>
        <dbReference type="ARBA" id="ARBA00023136"/>
    </source>
</evidence>
<evidence type="ECO:0000256" key="5">
    <source>
        <dbReference type="ARBA" id="ARBA00022970"/>
    </source>
</evidence>
<dbReference type="Pfam" id="PF00324">
    <property type="entry name" value="AA_permease"/>
    <property type="match status" value="1"/>
</dbReference>
<evidence type="ECO:0000259" key="9">
    <source>
        <dbReference type="Pfam" id="PF00324"/>
    </source>
</evidence>
<feature type="transmembrane region" description="Helical" evidence="8">
    <location>
        <begin position="310"/>
        <end position="335"/>
    </location>
</feature>
<feature type="transmembrane region" description="Helical" evidence="8">
    <location>
        <begin position="281"/>
        <end position="303"/>
    </location>
</feature>
<feature type="transmembrane region" description="Helical" evidence="8">
    <location>
        <begin position="355"/>
        <end position="376"/>
    </location>
</feature>
<dbReference type="PANTHER" id="PTHR43341:SF9">
    <property type="entry name" value="DICARBOXYLIC AMINO ACID PERMEASE"/>
    <property type="match status" value="1"/>
</dbReference>
<keyword evidence="3" id="KW-0813">Transport</keyword>
<feature type="transmembrane region" description="Helical" evidence="8">
    <location>
        <begin position="678"/>
        <end position="700"/>
    </location>
</feature>
<comment type="caution">
    <text evidence="10">The sequence shown here is derived from an EMBL/GenBank/DDBJ whole genome shotgun (WGS) entry which is preliminary data.</text>
</comment>
<dbReference type="AlphaFoldDB" id="A0A2U3DYC2"/>
<feature type="domain" description="Amino acid permease/ SLC12A" evidence="9">
    <location>
        <begin position="280"/>
        <end position="745"/>
    </location>
</feature>
<comment type="subcellular location">
    <subcellularLocation>
        <location evidence="1">Membrane</location>
        <topology evidence="1">Multi-pass membrane protein</topology>
    </subcellularLocation>
</comment>